<evidence type="ECO:0000256" key="4">
    <source>
        <dbReference type="ARBA" id="ARBA00023136"/>
    </source>
</evidence>
<evidence type="ECO:0000259" key="5">
    <source>
        <dbReference type="Pfam" id="PF01926"/>
    </source>
</evidence>
<dbReference type="GO" id="GO:0005737">
    <property type="term" value="C:cytoplasm"/>
    <property type="evidence" value="ECO:0007669"/>
    <property type="project" value="TreeGrafter"/>
</dbReference>
<keyword evidence="4" id="KW-0472">Membrane</keyword>
<protein>
    <submittedName>
        <fullName evidence="6">DUF697 domain-containing protein</fullName>
    </submittedName>
</protein>
<gene>
    <name evidence="6" type="ORF">EBO34_13035</name>
</gene>
<dbReference type="OrthoDB" id="9255830at2"/>
<dbReference type="PANTHER" id="PTHR42714:SF2">
    <property type="entry name" value="TRNA MODIFICATION GTPASE GTPBP3, MITOCHONDRIAL"/>
    <property type="match status" value="1"/>
</dbReference>
<dbReference type="SUPFAM" id="SSF52540">
    <property type="entry name" value="P-loop containing nucleoside triphosphate hydrolases"/>
    <property type="match status" value="1"/>
</dbReference>
<evidence type="ECO:0000256" key="3">
    <source>
        <dbReference type="ARBA" id="ARBA00022989"/>
    </source>
</evidence>
<dbReference type="Proteomes" id="UP000278746">
    <property type="component" value="Unassembled WGS sequence"/>
</dbReference>
<evidence type="ECO:0000256" key="2">
    <source>
        <dbReference type="ARBA" id="ARBA00022692"/>
    </source>
</evidence>
<evidence type="ECO:0000256" key="1">
    <source>
        <dbReference type="ARBA" id="ARBA00004141"/>
    </source>
</evidence>
<dbReference type="AlphaFoldDB" id="A0A3M7TSD2"/>
<dbReference type="CDD" id="cd00882">
    <property type="entry name" value="Ras_like_GTPase"/>
    <property type="match status" value="1"/>
</dbReference>
<comment type="subcellular location">
    <subcellularLocation>
        <location evidence="1">Membrane</location>
        <topology evidence="1">Multi-pass membrane protein</topology>
    </subcellularLocation>
</comment>
<proteinExistence type="predicted"/>
<accession>A0A3M7TSD2</accession>
<dbReference type="GO" id="GO:0002098">
    <property type="term" value="P:tRNA wobble uridine modification"/>
    <property type="evidence" value="ECO:0007669"/>
    <property type="project" value="TreeGrafter"/>
</dbReference>
<dbReference type="PANTHER" id="PTHR42714">
    <property type="entry name" value="TRNA MODIFICATION GTPASE GTPBP3"/>
    <property type="match status" value="1"/>
</dbReference>
<dbReference type="GO" id="GO:0016020">
    <property type="term" value="C:membrane"/>
    <property type="evidence" value="ECO:0007669"/>
    <property type="project" value="UniProtKB-SubCell"/>
</dbReference>
<name>A0A3M7TSD2_9BACI</name>
<comment type="caution">
    <text evidence="6">The sequence shown here is derived from an EMBL/GenBank/DDBJ whole genome shotgun (WGS) entry which is preliminary data.</text>
</comment>
<keyword evidence="2" id="KW-0812">Transmembrane</keyword>
<dbReference type="GO" id="GO:0030488">
    <property type="term" value="P:tRNA methylation"/>
    <property type="evidence" value="ECO:0007669"/>
    <property type="project" value="TreeGrafter"/>
</dbReference>
<evidence type="ECO:0000313" key="6">
    <source>
        <dbReference type="EMBL" id="RNA67642.1"/>
    </source>
</evidence>
<evidence type="ECO:0000313" key="7">
    <source>
        <dbReference type="Proteomes" id="UP000278746"/>
    </source>
</evidence>
<dbReference type="InterPro" id="IPR027417">
    <property type="entry name" value="P-loop_NTPase"/>
</dbReference>
<dbReference type="Gene3D" id="3.40.50.300">
    <property type="entry name" value="P-loop containing nucleotide triphosphate hydrolases"/>
    <property type="match status" value="1"/>
</dbReference>
<dbReference type="Pfam" id="PF01926">
    <property type="entry name" value="MMR_HSR1"/>
    <property type="match status" value="1"/>
</dbReference>
<dbReference type="GO" id="GO:0005525">
    <property type="term" value="F:GTP binding"/>
    <property type="evidence" value="ECO:0007669"/>
    <property type="project" value="InterPro"/>
</dbReference>
<dbReference type="RefSeq" id="WP_122899246.1">
    <property type="nucleotide sequence ID" value="NZ_RHIB01000002.1"/>
</dbReference>
<feature type="domain" description="G" evidence="5">
    <location>
        <begin position="59"/>
        <end position="187"/>
    </location>
</feature>
<dbReference type="EMBL" id="RHIB01000002">
    <property type="protein sequence ID" value="RNA67642.1"/>
    <property type="molecule type" value="Genomic_DNA"/>
</dbReference>
<keyword evidence="7" id="KW-1185">Reference proteome</keyword>
<reference evidence="6 7" key="1">
    <citation type="submission" date="2018-10" db="EMBL/GenBank/DDBJ databases">
        <title>Bacillus Keqinensis sp. nov., a moderately halophilic bacterium isolated from a saline-alkaline lake.</title>
        <authorList>
            <person name="Wang H."/>
        </authorList>
    </citation>
    <scope>NUCLEOTIDE SEQUENCE [LARGE SCALE GENOMIC DNA]</scope>
    <source>
        <strain evidence="6 7">KQ-3</strain>
    </source>
</reference>
<dbReference type="InterPro" id="IPR006073">
    <property type="entry name" value="GTP-bd"/>
</dbReference>
<dbReference type="InterPro" id="IPR021147">
    <property type="entry name" value="DUF697"/>
</dbReference>
<organism evidence="6 7">
    <name type="scientific">Alteribacter keqinensis</name>
    <dbReference type="NCBI Taxonomy" id="2483800"/>
    <lineage>
        <taxon>Bacteria</taxon>
        <taxon>Bacillati</taxon>
        <taxon>Bacillota</taxon>
        <taxon>Bacilli</taxon>
        <taxon>Bacillales</taxon>
        <taxon>Bacillaceae</taxon>
        <taxon>Alteribacter</taxon>
    </lineage>
</organism>
<keyword evidence="3" id="KW-1133">Transmembrane helix</keyword>
<sequence>MAIDKEKTRELLSLIDDLFDSFSGNLNPETKDSLKKLVMGPAIEEIRKLVDDSRPPVMLVMGRSGHGKSSLINALAGKEVAPVGDVKPETPESIPYLITFPEQYSTWQIVDTRGIFETTNPDGGIPESAVSMLKESVKQYSPDIILHVVSAPEIRSFSQDLTLYQEIVDEVHKEQNVKTPTSLILNKADTIGNPRHWPPEEFANKAALLQENLSYAADDILNVNATLLNQNVPYYGYETTGNQYAGIVPVCSLEGEEWNIDTLSDLIGNNIGEEAKLDFYQAQRRDKQLKKVSSSIIKRFTTISGGVGTTPIPLSDIAVLTPLQLLMITVIGSLAGREVSKKTAYEYLAAVGVNVGAAFGLREGARQLVKIVPVGGSIISGSMAAAATYSIGKSAEAYFFHGKKIKPQKVKKDEVEV</sequence>
<dbReference type="Pfam" id="PF05128">
    <property type="entry name" value="DUF697"/>
    <property type="match status" value="1"/>
</dbReference>